<evidence type="ECO:0000313" key="5">
    <source>
        <dbReference type="Proteomes" id="UP000002534"/>
    </source>
</evidence>
<dbReference type="KEGG" id="pca:Pcar_2644"/>
<dbReference type="PANTHER" id="PTHR33408:SF4">
    <property type="entry name" value="TRANSPOSASE DDE DOMAIN-CONTAINING PROTEIN"/>
    <property type="match status" value="1"/>
</dbReference>
<organism evidence="4 5">
    <name type="scientific">Syntrophotalea carbinolica (strain DSM 2380 / NBRC 103641 / GraBd1)</name>
    <name type="common">Pelobacter carbinolicus</name>
    <dbReference type="NCBI Taxonomy" id="338963"/>
    <lineage>
        <taxon>Bacteria</taxon>
        <taxon>Pseudomonadati</taxon>
        <taxon>Thermodesulfobacteriota</taxon>
        <taxon>Desulfuromonadia</taxon>
        <taxon>Desulfuromonadales</taxon>
        <taxon>Syntrophotaleaceae</taxon>
        <taxon>Syntrophotalea</taxon>
    </lineage>
</organism>
<accession>J9UA33</accession>
<dbReference type="Proteomes" id="UP000002534">
    <property type="component" value="Chromosome"/>
</dbReference>
<sequence length="516" mass="58341">MPRFKPYDYKQTVMLPVDFEQQILPGTFEYSLHYLVDNELDLSIFNSKFNNDEAGRPAYDPAILLKIVLLAYSRGVTSSRKIEALCRENVIFMALSADSRPHFTTIADFISGSAEQIADLFHQVLMVCDALGLIGHEMFAVDGCKMPSNACKEWSGTHDDLKKKAKKIDRAVRFLLNKHREEDKKGPPDPTMRQREEKQKETLTKASRKIKKFLTENKKRQGRRGKEVKSNITDNDSAKMKTSHGVLQGYTGVAAVDAEHQVVVHAEAFGTGQEHGLLEPMLEGIRKAFNGNYHNCGDEILSEAKILADSGFHSGQTLEHLEAEGIDGYIADPGFRSRDPRFKTASRHKPQDSGASKIHPKKRFSVSDFQVDLANKTCVCPAGNPLWLKCAKAKIGERLFMQFMGYQADCDRCAKRSQCLRDIRQKGARQVNVLLETLSSPKIGIIERMKQKIDSVFGRHIYGQRLGIVEPVFGNLRETLGLRRFSLRGRTKVDGQWKLMTMLHNIGKIHRYGWTL</sequence>
<reference evidence="4 5" key="2">
    <citation type="journal article" date="2012" name="BMC Genomics">
        <title>The genome of Pelobacter carbinolicus reveals surprising metabolic capabilities and physiological features.</title>
        <authorList>
            <person name="Aklujkar M."/>
            <person name="Haveman S.A."/>
            <person name="Didonato R.Jr."/>
            <person name="Chertkov O."/>
            <person name="Han C.S."/>
            <person name="Land M.L."/>
            <person name="Brown P."/>
            <person name="Lovley D.R."/>
        </authorList>
    </citation>
    <scope>NUCLEOTIDE SEQUENCE [LARGE SCALE GENOMIC DNA]</scope>
    <source>
        <strain evidence="5">DSM 2380 / NBRC 103641 / GraBd1</strain>
    </source>
</reference>
<feature type="domain" description="Transposase DDE" evidence="3">
    <location>
        <begin position="379"/>
        <end position="510"/>
    </location>
</feature>
<proteinExistence type="predicted"/>
<name>J9UA33_SYNC1</name>
<keyword evidence="5" id="KW-1185">Reference proteome</keyword>
<dbReference type="HOGENOM" id="CLU_021293_12_0_7"/>
<dbReference type="EMBL" id="CP000142">
    <property type="protein sequence ID" value="AFR67627.1"/>
    <property type="molecule type" value="Genomic_DNA"/>
</dbReference>
<dbReference type="AlphaFoldDB" id="J9UA33"/>
<gene>
    <name evidence="4" type="ordered locus">Pcar_2644</name>
</gene>
<dbReference type="eggNOG" id="COG3666">
    <property type="taxonomic scope" value="Bacteria"/>
</dbReference>
<reference evidence="5" key="1">
    <citation type="submission" date="2005-10" db="EMBL/GenBank/DDBJ databases">
        <title>Complete sequence of Pelobacter carbinolicus DSM 2380.</title>
        <authorList>
            <person name="Copeland A."/>
            <person name="Lucas S."/>
            <person name="Lapidus A."/>
            <person name="Barry K."/>
            <person name="Detter J.C."/>
            <person name="Glavina T."/>
            <person name="Hammon N."/>
            <person name="Israni S."/>
            <person name="Pitluck S."/>
            <person name="Chertkov O."/>
            <person name="Schmutz J."/>
            <person name="Larimer F."/>
            <person name="Land M."/>
            <person name="Kyrpides N."/>
            <person name="Ivanova N."/>
            <person name="Richardson P."/>
        </authorList>
    </citation>
    <scope>NUCLEOTIDE SEQUENCE [LARGE SCALE GENOMIC DNA]</scope>
    <source>
        <strain evidence="5">DSM 2380 / NBRC 103641 / GraBd1</strain>
    </source>
</reference>
<feature type="compositionally biased region" description="Basic and acidic residues" evidence="1">
    <location>
        <begin position="178"/>
        <end position="203"/>
    </location>
</feature>
<feature type="region of interest" description="Disordered" evidence="1">
    <location>
        <begin position="178"/>
        <end position="210"/>
    </location>
</feature>
<protein>
    <submittedName>
        <fullName evidence="4">Transposase of ISPca6, IS4 family</fullName>
    </submittedName>
</protein>
<dbReference type="InterPro" id="IPR025668">
    <property type="entry name" value="Tnp_DDE_dom"/>
</dbReference>
<dbReference type="InterPro" id="IPR008490">
    <property type="entry name" value="Transposase_InsH_N"/>
</dbReference>
<evidence type="ECO:0000256" key="1">
    <source>
        <dbReference type="SAM" id="MobiDB-lite"/>
    </source>
</evidence>
<dbReference type="STRING" id="338963.Pcar_2644"/>
<dbReference type="Pfam" id="PF05598">
    <property type="entry name" value="DUF772"/>
    <property type="match status" value="1"/>
</dbReference>
<feature type="domain" description="Transposase InsH N-terminal" evidence="2">
    <location>
        <begin position="18"/>
        <end position="110"/>
    </location>
</feature>
<evidence type="ECO:0000259" key="2">
    <source>
        <dbReference type="Pfam" id="PF05598"/>
    </source>
</evidence>
<dbReference type="Pfam" id="PF13751">
    <property type="entry name" value="DDE_Tnp_1_6"/>
    <property type="match status" value="1"/>
</dbReference>
<evidence type="ECO:0000259" key="3">
    <source>
        <dbReference type="Pfam" id="PF13751"/>
    </source>
</evidence>
<dbReference type="PANTHER" id="PTHR33408">
    <property type="entry name" value="TRANSPOSASE"/>
    <property type="match status" value="1"/>
</dbReference>
<evidence type="ECO:0000313" key="4">
    <source>
        <dbReference type="EMBL" id="AFR67627.1"/>
    </source>
</evidence>